<feature type="transmembrane region" description="Helical" evidence="2">
    <location>
        <begin position="111"/>
        <end position="137"/>
    </location>
</feature>
<evidence type="ECO:0000256" key="2">
    <source>
        <dbReference type="SAM" id="Phobius"/>
    </source>
</evidence>
<accession>I0Z0I4</accession>
<feature type="transmembrane region" description="Helical" evidence="2">
    <location>
        <begin position="69"/>
        <end position="91"/>
    </location>
</feature>
<keyword evidence="2" id="KW-1133">Transmembrane helix</keyword>
<evidence type="ECO:0000313" key="3">
    <source>
        <dbReference type="EMBL" id="EIE24153.1"/>
    </source>
</evidence>
<gene>
    <name evidence="3" type="ORF">COCSUDRAFT_62668</name>
</gene>
<proteinExistence type="predicted"/>
<dbReference type="GeneID" id="17042151"/>
<keyword evidence="2" id="KW-0472">Membrane</keyword>
<dbReference type="AlphaFoldDB" id="I0Z0I4"/>
<dbReference type="RefSeq" id="XP_005648697.1">
    <property type="nucleotide sequence ID" value="XM_005648640.1"/>
</dbReference>
<dbReference type="EMBL" id="AGSI01000006">
    <property type="protein sequence ID" value="EIE24153.1"/>
    <property type="molecule type" value="Genomic_DNA"/>
</dbReference>
<protein>
    <submittedName>
        <fullName evidence="3">Uncharacterized protein</fullName>
    </submittedName>
</protein>
<comment type="caution">
    <text evidence="3">The sequence shown here is derived from an EMBL/GenBank/DDBJ whole genome shotgun (WGS) entry which is preliminary data.</text>
</comment>
<feature type="region of interest" description="Disordered" evidence="1">
    <location>
        <begin position="172"/>
        <end position="239"/>
    </location>
</feature>
<name>I0Z0I4_COCSC</name>
<evidence type="ECO:0000313" key="4">
    <source>
        <dbReference type="Proteomes" id="UP000007264"/>
    </source>
</evidence>
<keyword evidence="4" id="KW-1185">Reference proteome</keyword>
<feature type="compositionally biased region" description="Low complexity" evidence="1">
    <location>
        <begin position="203"/>
        <end position="225"/>
    </location>
</feature>
<keyword evidence="2" id="KW-0812">Transmembrane</keyword>
<dbReference type="Proteomes" id="UP000007264">
    <property type="component" value="Unassembled WGS sequence"/>
</dbReference>
<dbReference type="OrthoDB" id="10536392at2759"/>
<dbReference type="KEGG" id="csl:COCSUDRAFT_62668"/>
<feature type="transmembrane region" description="Helical" evidence="2">
    <location>
        <begin position="41"/>
        <end position="64"/>
    </location>
</feature>
<sequence>MHTRFQSLPFARNAFYFDVHPPYIPQAKPYVTNEDTFDLNALLSALFLGVLILILFFVVSLILLLKNGILLASSFHTSVFQLLTALVVYSAKNLTRSWQRNPNLAWNSGQTAAYIATYVLAFILVGVYLAYSVLILVMRNVFVREEKTGKVPPSPAASYPAASPVAATPAAAKPKRSWFSKKPTAQPAEPIGATAPGTPHPATPAAIPHSEPAAPNTAAPAQAVAEGVPAQPKGAWDAV</sequence>
<evidence type="ECO:0000256" key="1">
    <source>
        <dbReference type="SAM" id="MobiDB-lite"/>
    </source>
</evidence>
<reference evidence="3 4" key="1">
    <citation type="journal article" date="2012" name="Genome Biol.">
        <title>The genome of the polar eukaryotic microalga coccomyxa subellipsoidea reveals traits of cold adaptation.</title>
        <authorList>
            <person name="Blanc G."/>
            <person name="Agarkova I."/>
            <person name="Grimwood J."/>
            <person name="Kuo A."/>
            <person name="Brueggeman A."/>
            <person name="Dunigan D."/>
            <person name="Gurnon J."/>
            <person name="Ladunga I."/>
            <person name="Lindquist E."/>
            <person name="Lucas S."/>
            <person name="Pangilinan J."/>
            <person name="Proschold T."/>
            <person name="Salamov A."/>
            <person name="Schmutz J."/>
            <person name="Weeks D."/>
            <person name="Yamada T."/>
            <person name="Claverie J.M."/>
            <person name="Grigoriev I."/>
            <person name="Van Etten J."/>
            <person name="Lomsadze A."/>
            <person name="Borodovsky M."/>
        </authorList>
    </citation>
    <scope>NUCLEOTIDE SEQUENCE [LARGE SCALE GENOMIC DNA]</scope>
    <source>
        <strain evidence="3 4">C-169</strain>
    </source>
</reference>
<organism evidence="3 4">
    <name type="scientific">Coccomyxa subellipsoidea (strain C-169)</name>
    <name type="common">Green microalga</name>
    <dbReference type="NCBI Taxonomy" id="574566"/>
    <lineage>
        <taxon>Eukaryota</taxon>
        <taxon>Viridiplantae</taxon>
        <taxon>Chlorophyta</taxon>
        <taxon>core chlorophytes</taxon>
        <taxon>Trebouxiophyceae</taxon>
        <taxon>Trebouxiophyceae incertae sedis</taxon>
        <taxon>Coccomyxaceae</taxon>
        <taxon>Coccomyxa</taxon>
        <taxon>Coccomyxa subellipsoidea</taxon>
    </lineage>
</organism>